<dbReference type="Pfam" id="PF02311">
    <property type="entry name" value="AraC_binding"/>
    <property type="match status" value="1"/>
</dbReference>
<evidence type="ECO:0000313" key="6">
    <source>
        <dbReference type="Proteomes" id="UP000199310"/>
    </source>
</evidence>
<reference evidence="6" key="1">
    <citation type="submission" date="2016-10" db="EMBL/GenBank/DDBJ databases">
        <authorList>
            <person name="Varghese N."/>
            <person name="Submissions S."/>
        </authorList>
    </citation>
    <scope>NUCLEOTIDE SEQUENCE [LARGE SCALE GENOMIC DNA]</scope>
    <source>
        <strain evidence="6">DSM 3695</strain>
    </source>
</reference>
<dbReference type="PROSITE" id="PS01124">
    <property type="entry name" value="HTH_ARAC_FAMILY_2"/>
    <property type="match status" value="1"/>
</dbReference>
<evidence type="ECO:0000256" key="3">
    <source>
        <dbReference type="ARBA" id="ARBA00023163"/>
    </source>
</evidence>
<dbReference type="PANTHER" id="PTHR43280">
    <property type="entry name" value="ARAC-FAMILY TRANSCRIPTIONAL REGULATOR"/>
    <property type="match status" value="1"/>
</dbReference>
<keyword evidence="6" id="KW-1185">Reference proteome</keyword>
<gene>
    <name evidence="5" type="ORF">SAMN04488122_4760</name>
</gene>
<dbReference type="SUPFAM" id="SSF46689">
    <property type="entry name" value="Homeodomain-like"/>
    <property type="match status" value="1"/>
</dbReference>
<proteinExistence type="predicted"/>
<dbReference type="PANTHER" id="PTHR43280:SF2">
    <property type="entry name" value="HTH-TYPE TRANSCRIPTIONAL REGULATOR EXSA"/>
    <property type="match status" value="1"/>
</dbReference>
<dbReference type="InterPro" id="IPR003313">
    <property type="entry name" value="AraC-bd"/>
</dbReference>
<dbReference type="Proteomes" id="UP000199310">
    <property type="component" value="Unassembled WGS sequence"/>
</dbReference>
<dbReference type="GO" id="GO:0043565">
    <property type="term" value="F:sequence-specific DNA binding"/>
    <property type="evidence" value="ECO:0007669"/>
    <property type="project" value="InterPro"/>
</dbReference>
<dbReference type="Pfam" id="PF12833">
    <property type="entry name" value="HTH_18"/>
    <property type="match status" value="1"/>
</dbReference>
<feature type="domain" description="HTH araC/xylS-type" evidence="4">
    <location>
        <begin position="184"/>
        <end position="282"/>
    </location>
</feature>
<evidence type="ECO:0000256" key="1">
    <source>
        <dbReference type="ARBA" id="ARBA00023015"/>
    </source>
</evidence>
<dbReference type="GO" id="GO:0003700">
    <property type="term" value="F:DNA-binding transcription factor activity"/>
    <property type="evidence" value="ECO:0007669"/>
    <property type="project" value="InterPro"/>
</dbReference>
<dbReference type="SMART" id="SM00342">
    <property type="entry name" value="HTH_ARAC"/>
    <property type="match status" value="1"/>
</dbReference>
<dbReference type="OrthoDB" id="1096411at2"/>
<keyword evidence="3" id="KW-0804">Transcription</keyword>
<keyword evidence="1" id="KW-0805">Transcription regulation</keyword>
<accession>A0A1I0S8C7</accession>
<dbReference type="InterPro" id="IPR009057">
    <property type="entry name" value="Homeodomain-like_sf"/>
</dbReference>
<evidence type="ECO:0000256" key="2">
    <source>
        <dbReference type="ARBA" id="ARBA00023125"/>
    </source>
</evidence>
<dbReference type="InterPro" id="IPR037923">
    <property type="entry name" value="HTH-like"/>
</dbReference>
<dbReference type="SUPFAM" id="SSF51215">
    <property type="entry name" value="Regulatory protein AraC"/>
    <property type="match status" value="1"/>
</dbReference>
<organism evidence="5 6">
    <name type="scientific">Chitinophaga arvensicola</name>
    <dbReference type="NCBI Taxonomy" id="29529"/>
    <lineage>
        <taxon>Bacteria</taxon>
        <taxon>Pseudomonadati</taxon>
        <taxon>Bacteroidota</taxon>
        <taxon>Chitinophagia</taxon>
        <taxon>Chitinophagales</taxon>
        <taxon>Chitinophagaceae</taxon>
        <taxon>Chitinophaga</taxon>
    </lineage>
</organism>
<dbReference type="AlphaFoldDB" id="A0A1I0S8C7"/>
<dbReference type="InterPro" id="IPR018060">
    <property type="entry name" value="HTH_AraC"/>
</dbReference>
<dbReference type="EMBL" id="FOJG01000002">
    <property type="protein sequence ID" value="SEW52302.1"/>
    <property type="molecule type" value="Genomic_DNA"/>
</dbReference>
<dbReference type="PRINTS" id="PR00032">
    <property type="entry name" value="HTHARAC"/>
</dbReference>
<keyword evidence="2 5" id="KW-0238">DNA-binding</keyword>
<protein>
    <submittedName>
        <fullName evidence="5">AraC-type DNA-binding protein</fullName>
    </submittedName>
</protein>
<evidence type="ECO:0000259" key="4">
    <source>
        <dbReference type="PROSITE" id="PS01124"/>
    </source>
</evidence>
<name>A0A1I0S8C7_9BACT</name>
<dbReference type="STRING" id="29529.SAMN04488122_4760"/>
<sequence>MPKKSKHIPVNTLPAGVREGIVIMRKSPDGRPDFIEVERPHRDNGHLFILQEKGTTLIEVDFRKYHIRPSSILYIHPDQIHRLITFEKATVASWIITSENLHQDNLKLLTALKPVTPLAIEADTLAVISDTASLCIQFSERKQERLYDTILKESLNTLVTLVASQYIAQTKSADSYARFEIVTQSFKSSLEDHFTTVKSPTVYAGYQHISTPYLNECVNAATGHSVSWHIQQRVVLEAKRLLYHSDKSIKEIAGELGYGDYSYFTRLFVKVAGMTPVAFRSKNHD</sequence>
<evidence type="ECO:0000313" key="5">
    <source>
        <dbReference type="EMBL" id="SEW52302.1"/>
    </source>
</evidence>
<dbReference type="InterPro" id="IPR020449">
    <property type="entry name" value="Tscrpt_reg_AraC-type_HTH"/>
</dbReference>
<dbReference type="Gene3D" id="1.10.10.60">
    <property type="entry name" value="Homeodomain-like"/>
    <property type="match status" value="1"/>
</dbReference>